<gene>
    <name evidence="2" type="ORF">CABS02_08199</name>
</gene>
<feature type="region of interest" description="Disordered" evidence="1">
    <location>
        <begin position="1"/>
        <end position="43"/>
    </location>
</feature>
<name>A0A9P9XCM3_9PEZI</name>
<protein>
    <submittedName>
        <fullName evidence="2">Uncharacterized protein</fullName>
    </submittedName>
</protein>
<comment type="caution">
    <text evidence="2">The sequence shown here is derived from an EMBL/GenBank/DDBJ whole genome shotgun (WGS) entry which is preliminary data.</text>
</comment>
<keyword evidence="3" id="KW-1185">Reference proteome</keyword>
<evidence type="ECO:0000313" key="3">
    <source>
        <dbReference type="Proteomes" id="UP001056436"/>
    </source>
</evidence>
<dbReference type="AlphaFoldDB" id="A0A9P9XCM3"/>
<feature type="compositionally biased region" description="Acidic residues" evidence="1">
    <location>
        <begin position="10"/>
        <end position="37"/>
    </location>
</feature>
<organism evidence="2 3">
    <name type="scientific">Colletotrichum abscissum</name>
    <dbReference type="NCBI Taxonomy" id="1671311"/>
    <lineage>
        <taxon>Eukaryota</taxon>
        <taxon>Fungi</taxon>
        <taxon>Dikarya</taxon>
        <taxon>Ascomycota</taxon>
        <taxon>Pezizomycotina</taxon>
        <taxon>Sordariomycetes</taxon>
        <taxon>Hypocreomycetidae</taxon>
        <taxon>Glomerellales</taxon>
        <taxon>Glomerellaceae</taxon>
        <taxon>Colletotrichum</taxon>
        <taxon>Colletotrichum acutatum species complex</taxon>
    </lineage>
</organism>
<dbReference type="EMBL" id="SDAQ01000048">
    <property type="protein sequence ID" value="KAI3548669.1"/>
    <property type="molecule type" value="Genomic_DNA"/>
</dbReference>
<evidence type="ECO:0000256" key="1">
    <source>
        <dbReference type="SAM" id="MobiDB-lite"/>
    </source>
</evidence>
<evidence type="ECO:0000313" key="2">
    <source>
        <dbReference type="EMBL" id="KAI3548669.1"/>
    </source>
</evidence>
<accession>A0A9P9XCM3</accession>
<reference evidence="2" key="1">
    <citation type="submission" date="2019-01" db="EMBL/GenBank/DDBJ databases">
        <title>Colletotrichum abscissum LGMF1257.</title>
        <authorList>
            <person name="Baroncelli R."/>
        </authorList>
    </citation>
    <scope>NUCLEOTIDE SEQUENCE</scope>
    <source>
        <strain evidence="2">Ca142</strain>
    </source>
</reference>
<sequence>MMQQRRLVEDSVEDSNEDGDEDSNENANEDANEDTNDDAPVAHTTQLNLPLVFLPPIGRELHSICFHSPDAFTFVCV</sequence>
<proteinExistence type="predicted"/>
<dbReference type="Proteomes" id="UP001056436">
    <property type="component" value="Unassembled WGS sequence"/>
</dbReference>